<evidence type="ECO:0000313" key="3">
    <source>
        <dbReference type="Proteomes" id="UP001339962"/>
    </source>
</evidence>
<keyword evidence="1" id="KW-1133">Transmembrane helix</keyword>
<feature type="transmembrane region" description="Helical" evidence="1">
    <location>
        <begin position="135"/>
        <end position="161"/>
    </location>
</feature>
<keyword evidence="1" id="KW-0472">Membrane</keyword>
<gene>
    <name evidence="2" type="ORF">P9850_07875</name>
</gene>
<proteinExistence type="predicted"/>
<accession>A0ABD5IUA0</accession>
<reference evidence="2 3" key="1">
    <citation type="submission" date="2023-03" db="EMBL/GenBank/DDBJ databases">
        <title>Bacillus Genome Sequencing.</title>
        <authorList>
            <person name="Dunlap C."/>
        </authorList>
    </citation>
    <scope>NUCLEOTIDE SEQUENCE [LARGE SCALE GENOMIC DNA]</scope>
    <source>
        <strain evidence="2 3">NRS-38</strain>
    </source>
</reference>
<dbReference type="AlphaFoldDB" id="A0ABD5IUA0"/>
<evidence type="ECO:0000313" key="2">
    <source>
        <dbReference type="EMBL" id="MED5051773.1"/>
    </source>
</evidence>
<protein>
    <submittedName>
        <fullName evidence="2">Tryptophan transporter</fullName>
    </submittedName>
</protein>
<comment type="caution">
    <text evidence="2">The sequence shown here is derived from an EMBL/GenBank/DDBJ whole genome shotgun (WGS) entry which is preliminary data.</text>
</comment>
<dbReference type="RefSeq" id="WP_328218031.1">
    <property type="nucleotide sequence ID" value="NZ_JARTLI010000012.1"/>
</dbReference>
<organism evidence="2 3">
    <name type="scientific">Anoxybacteroides rupiense</name>
    <dbReference type="NCBI Taxonomy" id="311460"/>
    <lineage>
        <taxon>Bacteria</taxon>
        <taxon>Bacillati</taxon>
        <taxon>Bacillota</taxon>
        <taxon>Bacilli</taxon>
        <taxon>Bacillales</taxon>
        <taxon>Anoxybacillaceae</taxon>
        <taxon>Anoxybacteroides</taxon>
    </lineage>
</organism>
<evidence type="ECO:0000256" key="1">
    <source>
        <dbReference type="SAM" id="Phobius"/>
    </source>
</evidence>
<feature type="transmembrane region" description="Helical" evidence="1">
    <location>
        <begin position="106"/>
        <end position="129"/>
    </location>
</feature>
<sequence length="174" mass="18226">MKAKVLVSLALFVGIGAVLHSVIPGFFFGMKPDMMLLMMFLGILLFPDKKSVGLLGMATGIISGITTSFPGGLLPNLLDKPTTAFIFLTLLLMMKKYGQTTKGAAVLTAIGTVVSGTIFLTVALLVVGLPGGAAFSSLFVTVVLPTALINTLAILFVYPLVSSIFKRTNMAAQP</sequence>
<keyword evidence="1" id="KW-0812">Transmembrane</keyword>
<feature type="transmembrane region" description="Helical" evidence="1">
    <location>
        <begin position="52"/>
        <end position="71"/>
    </location>
</feature>
<dbReference type="Pfam" id="PF17099">
    <property type="entry name" value="TrpP"/>
    <property type="match status" value="1"/>
</dbReference>
<name>A0ABD5IUA0_9BACL</name>
<dbReference type="Proteomes" id="UP001339962">
    <property type="component" value="Unassembled WGS sequence"/>
</dbReference>
<dbReference type="InterPro" id="IPR031360">
    <property type="entry name" value="TrpP"/>
</dbReference>
<dbReference type="EMBL" id="JARTLI010000012">
    <property type="protein sequence ID" value="MED5051773.1"/>
    <property type="molecule type" value="Genomic_DNA"/>
</dbReference>